<dbReference type="EMBL" id="JAENIM010000043">
    <property type="protein sequence ID" value="MBK1792079.1"/>
    <property type="molecule type" value="Genomic_DNA"/>
</dbReference>
<comment type="caution">
    <text evidence="1">The sequence shown here is derived from an EMBL/GenBank/DDBJ whole genome shotgun (WGS) entry which is preliminary data.</text>
</comment>
<protein>
    <submittedName>
        <fullName evidence="1">Uncharacterized protein</fullName>
    </submittedName>
</protein>
<dbReference type="AlphaFoldDB" id="A0A8J7MHK9"/>
<accession>A0A8J7MHK9</accession>
<dbReference type="Proteomes" id="UP000624703">
    <property type="component" value="Unassembled WGS sequence"/>
</dbReference>
<sequence>MFEISTDIDLHPNHAEVLIPKYQTWEDAWCIYNLIKRMHVELDFDLTAASYLGDYYKFGEKRGGPYWQYDTVMRLDKYGPCHLIPAYEERRKIEASEYGLNSEGAAIWSLRTKSPVEITYRD</sequence>
<evidence type="ECO:0000313" key="1">
    <source>
        <dbReference type="EMBL" id="MBK1792079.1"/>
    </source>
</evidence>
<dbReference type="RefSeq" id="WP_200312095.1">
    <property type="nucleotide sequence ID" value="NZ_JAENIM010000043.1"/>
</dbReference>
<organism evidence="1 2">
    <name type="scientific">Persicirhabdus sediminis</name>
    <dbReference type="NCBI Taxonomy" id="454144"/>
    <lineage>
        <taxon>Bacteria</taxon>
        <taxon>Pseudomonadati</taxon>
        <taxon>Verrucomicrobiota</taxon>
        <taxon>Verrucomicrobiia</taxon>
        <taxon>Verrucomicrobiales</taxon>
        <taxon>Verrucomicrobiaceae</taxon>
        <taxon>Persicirhabdus</taxon>
    </lineage>
</organism>
<reference evidence="1" key="1">
    <citation type="submission" date="2021-01" db="EMBL/GenBank/DDBJ databases">
        <title>Modified the classification status of verrucomicrobia.</title>
        <authorList>
            <person name="Feng X."/>
        </authorList>
    </citation>
    <scope>NUCLEOTIDE SEQUENCE</scope>
    <source>
        <strain evidence="1">_KCTC 22039</strain>
    </source>
</reference>
<proteinExistence type="predicted"/>
<keyword evidence="2" id="KW-1185">Reference proteome</keyword>
<evidence type="ECO:0000313" key="2">
    <source>
        <dbReference type="Proteomes" id="UP000624703"/>
    </source>
</evidence>
<name>A0A8J7MHK9_9BACT</name>
<gene>
    <name evidence="1" type="ORF">JIN82_13035</name>
</gene>